<keyword evidence="2" id="KW-1185">Reference proteome</keyword>
<proteinExistence type="predicted"/>
<evidence type="ECO:0000313" key="1">
    <source>
        <dbReference type="EMBL" id="MEQ2188370.1"/>
    </source>
</evidence>
<gene>
    <name evidence="1" type="ORF">GOODEAATRI_014267</name>
</gene>
<dbReference type="Proteomes" id="UP001476798">
    <property type="component" value="Unassembled WGS sequence"/>
</dbReference>
<organism evidence="1 2">
    <name type="scientific">Goodea atripinnis</name>
    <dbReference type="NCBI Taxonomy" id="208336"/>
    <lineage>
        <taxon>Eukaryota</taxon>
        <taxon>Metazoa</taxon>
        <taxon>Chordata</taxon>
        <taxon>Craniata</taxon>
        <taxon>Vertebrata</taxon>
        <taxon>Euteleostomi</taxon>
        <taxon>Actinopterygii</taxon>
        <taxon>Neopterygii</taxon>
        <taxon>Teleostei</taxon>
        <taxon>Neoteleostei</taxon>
        <taxon>Acanthomorphata</taxon>
        <taxon>Ovalentaria</taxon>
        <taxon>Atherinomorphae</taxon>
        <taxon>Cyprinodontiformes</taxon>
        <taxon>Goodeidae</taxon>
        <taxon>Goodea</taxon>
    </lineage>
</organism>
<name>A0ABV0PXY5_9TELE</name>
<reference evidence="1 2" key="1">
    <citation type="submission" date="2021-06" db="EMBL/GenBank/DDBJ databases">
        <authorList>
            <person name="Palmer J.M."/>
        </authorList>
    </citation>
    <scope>NUCLEOTIDE SEQUENCE [LARGE SCALE GENOMIC DNA]</scope>
    <source>
        <strain evidence="1 2">GA_2019</strain>
        <tissue evidence="1">Muscle</tissue>
    </source>
</reference>
<dbReference type="EMBL" id="JAHRIO010090958">
    <property type="protein sequence ID" value="MEQ2188370.1"/>
    <property type="molecule type" value="Genomic_DNA"/>
</dbReference>
<protein>
    <submittedName>
        <fullName evidence="1">Uncharacterized protein</fullName>
    </submittedName>
</protein>
<sequence>MLIRCPTAASANVFISRKSFSEGTLLCPAAAQAPHCSVNALGILAQLQHKPCRALELDDGDCAEVTSAMGGASSKTISECRKKVNPESVEKYAELFFITLKQ</sequence>
<evidence type="ECO:0000313" key="2">
    <source>
        <dbReference type="Proteomes" id="UP001476798"/>
    </source>
</evidence>
<accession>A0ABV0PXY5</accession>
<comment type="caution">
    <text evidence="1">The sequence shown here is derived from an EMBL/GenBank/DDBJ whole genome shotgun (WGS) entry which is preliminary data.</text>
</comment>